<evidence type="ECO:0000313" key="7">
    <source>
        <dbReference type="Proteomes" id="UP000008207"/>
    </source>
</evidence>
<evidence type="ECO:0000256" key="3">
    <source>
        <dbReference type="ARBA" id="ARBA00023163"/>
    </source>
</evidence>
<gene>
    <name evidence="6" type="ordered locus">Mnod_6268</name>
</gene>
<feature type="compositionally biased region" description="Low complexity" evidence="4">
    <location>
        <begin position="63"/>
        <end position="75"/>
    </location>
</feature>
<proteinExistence type="predicted"/>
<dbReference type="KEGG" id="mno:Mnod_6268"/>
<name>B8IAM8_METNO</name>
<evidence type="ECO:0000256" key="2">
    <source>
        <dbReference type="ARBA" id="ARBA00023015"/>
    </source>
</evidence>
<dbReference type="eggNOG" id="COG0250">
    <property type="taxonomic scope" value="Bacteria"/>
</dbReference>
<dbReference type="CDD" id="cd06091">
    <property type="entry name" value="KOW_NusG"/>
    <property type="match status" value="1"/>
</dbReference>
<dbReference type="RefSeq" id="WP_015932655.1">
    <property type="nucleotide sequence ID" value="NC_011894.1"/>
</dbReference>
<dbReference type="GO" id="GO:0031564">
    <property type="term" value="P:transcription antitermination"/>
    <property type="evidence" value="ECO:0007669"/>
    <property type="project" value="UniProtKB-KW"/>
</dbReference>
<dbReference type="GO" id="GO:0032784">
    <property type="term" value="P:regulation of DNA-templated transcription elongation"/>
    <property type="evidence" value="ECO:0007669"/>
    <property type="project" value="InterPro"/>
</dbReference>
<evidence type="ECO:0000256" key="4">
    <source>
        <dbReference type="SAM" id="MobiDB-lite"/>
    </source>
</evidence>
<keyword evidence="1" id="KW-0889">Transcription antitermination</keyword>
<dbReference type="InterPro" id="IPR008991">
    <property type="entry name" value="Translation_prot_SH3-like_sf"/>
</dbReference>
<dbReference type="InterPro" id="IPR043425">
    <property type="entry name" value="NusG-like"/>
</dbReference>
<dbReference type="Gene3D" id="2.30.30.30">
    <property type="match status" value="1"/>
</dbReference>
<dbReference type="InterPro" id="IPR014722">
    <property type="entry name" value="Rib_uL2_dom2"/>
</dbReference>
<dbReference type="PANTHER" id="PTHR30265:SF4">
    <property type="entry name" value="KOW MOTIF FAMILY PROTEIN, EXPRESSED"/>
    <property type="match status" value="1"/>
</dbReference>
<feature type="compositionally biased region" description="Basic residues" evidence="4">
    <location>
        <begin position="1"/>
        <end position="19"/>
    </location>
</feature>
<dbReference type="InterPro" id="IPR036735">
    <property type="entry name" value="NGN_dom_sf"/>
</dbReference>
<dbReference type="PRINTS" id="PR00338">
    <property type="entry name" value="NUSGTNSCPFCT"/>
</dbReference>
<dbReference type="OrthoDB" id="7990576at2"/>
<dbReference type="SUPFAM" id="SSF82679">
    <property type="entry name" value="N-utilization substance G protein NusG, N-terminal domain"/>
    <property type="match status" value="1"/>
</dbReference>
<sequence>MTPEQRRRRRRREKARRERARITAEAARRSLHAQGEQRREALAALAADARSPESPREGRTPEARAPGAAEARSPAQGPGIRPESPIERGRRWHVMVAKPRFARRAAKDLTKAGIPAVLTDERVELVEESGRRRIVKRPLLRRVLFVGLPRCAAPEVVHRETYFVRDAVRDGCGRAIQVPADQLRRFVRALADTLTERDPNAFEPGDEIRIKSGPFASFHGIIEDADYATRRLKVAVEIFGRPSPVGLDFSEVERA</sequence>
<dbReference type="InterPro" id="IPR001062">
    <property type="entry name" value="Transcrpt_antiterm_NusG"/>
</dbReference>
<organism evidence="6 7">
    <name type="scientific">Methylobacterium nodulans (strain LMG 21967 / CNCM I-2342 / ORS 2060)</name>
    <dbReference type="NCBI Taxonomy" id="460265"/>
    <lineage>
        <taxon>Bacteria</taxon>
        <taxon>Pseudomonadati</taxon>
        <taxon>Pseudomonadota</taxon>
        <taxon>Alphaproteobacteria</taxon>
        <taxon>Hyphomicrobiales</taxon>
        <taxon>Methylobacteriaceae</taxon>
        <taxon>Methylobacterium</taxon>
    </lineage>
</organism>
<keyword evidence="2" id="KW-0805">Transcription regulation</keyword>
<protein>
    <submittedName>
        <fullName evidence="6">NusG antitermination factor</fullName>
    </submittedName>
</protein>
<evidence type="ECO:0000259" key="5">
    <source>
        <dbReference type="SMART" id="SM00739"/>
    </source>
</evidence>
<dbReference type="Proteomes" id="UP000008207">
    <property type="component" value="Chromosome"/>
</dbReference>
<evidence type="ECO:0000256" key="1">
    <source>
        <dbReference type="ARBA" id="ARBA00022814"/>
    </source>
</evidence>
<dbReference type="AlphaFoldDB" id="B8IAM8"/>
<keyword evidence="3" id="KW-0804">Transcription</keyword>
<dbReference type="PANTHER" id="PTHR30265">
    <property type="entry name" value="RHO-INTERACTING TRANSCRIPTION TERMINATION FACTOR NUSG"/>
    <property type="match status" value="1"/>
</dbReference>
<dbReference type="SUPFAM" id="SSF50104">
    <property type="entry name" value="Translation proteins SH3-like domain"/>
    <property type="match status" value="1"/>
</dbReference>
<dbReference type="HOGENOM" id="CLU_1089090_0_0_5"/>
<accession>B8IAM8</accession>
<keyword evidence="7" id="KW-1185">Reference proteome</keyword>
<dbReference type="InterPro" id="IPR005824">
    <property type="entry name" value="KOW"/>
</dbReference>
<reference evidence="6 7" key="1">
    <citation type="submission" date="2009-01" db="EMBL/GenBank/DDBJ databases">
        <title>Complete sequence of chromosome of Methylobacterium nodulans ORS 2060.</title>
        <authorList>
            <consortium name="US DOE Joint Genome Institute"/>
            <person name="Lucas S."/>
            <person name="Copeland A."/>
            <person name="Lapidus A."/>
            <person name="Glavina del Rio T."/>
            <person name="Dalin E."/>
            <person name="Tice H."/>
            <person name="Bruce D."/>
            <person name="Goodwin L."/>
            <person name="Pitluck S."/>
            <person name="Sims D."/>
            <person name="Brettin T."/>
            <person name="Detter J.C."/>
            <person name="Han C."/>
            <person name="Larimer F."/>
            <person name="Land M."/>
            <person name="Hauser L."/>
            <person name="Kyrpides N."/>
            <person name="Ivanova N."/>
            <person name="Marx C.J."/>
            <person name="Richardson P."/>
        </authorList>
    </citation>
    <scope>NUCLEOTIDE SEQUENCE [LARGE SCALE GENOMIC DNA]</scope>
    <source>
        <strain evidence="7">LMG 21967 / CNCM I-2342 / ORS 2060</strain>
    </source>
</reference>
<feature type="compositionally biased region" description="Basic and acidic residues" evidence="4">
    <location>
        <begin position="50"/>
        <end position="62"/>
    </location>
</feature>
<feature type="domain" description="KOW" evidence="5">
    <location>
        <begin position="201"/>
        <end position="228"/>
    </location>
</feature>
<dbReference type="EMBL" id="CP001349">
    <property type="protein sequence ID" value="ACL61073.1"/>
    <property type="molecule type" value="Genomic_DNA"/>
</dbReference>
<evidence type="ECO:0000313" key="6">
    <source>
        <dbReference type="EMBL" id="ACL61073.1"/>
    </source>
</evidence>
<dbReference type="SMART" id="SM00739">
    <property type="entry name" value="KOW"/>
    <property type="match status" value="1"/>
</dbReference>
<dbReference type="GO" id="GO:0006354">
    <property type="term" value="P:DNA-templated transcription elongation"/>
    <property type="evidence" value="ECO:0007669"/>
    <property type="project" value="InterPro"/>
</dbReference>
<feature type="region of interest" description="Disordered" evidence="4">
    <location>
        <begin position="1"/>
        <end position="88"/>
    </location>
</feature>
<dbReference type="STRING" id="460265.Mnod_6268"/>